<feature type="compositionally biased region" description="Acidic residues" evidence="3">
    <location>
        <begin position="638"/>
        <end position="647"/>
    </location>
</feature>
<proteinExistence type="predicted"/>
<dbReference type="InterPro" id="IPR000408">
    <property type="entry name" value="Reg_chr_condens"/>
</dbReference>
<feature type="signal peptide" evidence="4">
    <location>
        <begin position="1"/>
        <end position="23"/>
    </location>
</feature>
<dbReference type="CDD" id="cd09917">
    <property type="entry name" value="F-box_SF"/>
    <property type="match status" value="1"/>
</dbReference>
<evidence type="ECO:0000256" key="4">
    <source>
        <dbReference type="SAM" id="SignalP"/>
    </source>
</evidence>
<keyword evidence="7" id="KW-1185">Reference proteome</keyword>
<reference evidence="6 7" key="1">
    <citation type="submission" date="2016-06" db="EMBL/GenBank/DDBJ databases">
        <authorList>
            <person name="Kjaerup R.B."/>
            <person name="Dalgaard T.S."/>
            <person name="Juul-Madsen H.R."/>
        </authorList>
    </citation>
    <scope>NUCLEOTIDE SEQUENCE [LARGE SCALE GENOMIC DNA]</scope>
</reference>
<evidence type="ECO:0000256" key="3">
    <source>
        <dbReference type="SAM" id="MobiDB-lite"/>
    </source>
</evidence>
<sequence>MPDSPILNLPVDLLVLIFPYLDAASFLNLTSTCHALHQPDFLNDSHFWAARVRKDFRVPNQPVVQNDGRRWHKLYKRLKTQTRAYTWGNDDKGCLGHSYDGPPMVRVPGHRGRIMQIRKRKTSFPIQMEGVEGLGVISDLQSGGWSTTLLTAKGELYTVGVMDGLQSNQRRPPYQQKTHTEPTALRYPVGMPQPKDRYDPATAVKQFSSGRAHVLALTDKGRIWSWQNLDHPGVNVKFIHHEINENGKDSGRGVVRKVVAGWNKSAALIEGTGIVVWEPLYLNPNECDVADAALVLETAVVPKTRHVDNRSRQSGSGRTQNDDDDGIGEVRNFIMLEACILFNTSTGRVFAAQIIWDDRSQTINEPVELEIQLPSKSPDLEANFVTDVQGSFQNFAVFTKSGAVLTSTQDALMPLLQQTSQDQRIFKRIPALQNKQVISLAFGDYHFHALHAAGHITSYGKEPQSCGALGLGGSGAPESRLRGLRTEGTAWAMGGDGVMVPHAYTEGRRVWFEKEKRDWLAFMTSGGVDQQEAAERIRMTLGSPGVAAQGEVSEWIEQEGRDWETKFGVRQSDDDDGLGAYFALSISAAGWHSGALVLVNQDMVDRLKTAVERPDVPKQPEAGPSDPSTDKPDTNSTPEDENTETAADDTSLWTRAVDHGRYFLGMPPYNVSAAEYDANPVARPAANIATAMPGSVNPDPASYGASPRPGYHYVWAGDHFPRLRLSDGTEMPGQVEFDEWRFGRPNWELEWDGIEDDEGEQ</sequence>
<evidence type="ECO:0000313" key="6">
    <source>
        <dbReference type="EMBL" id="SMQ48163.1"/>
    </source>
</evidence>
<dbReference type="EMBL" id="LT853693">
    <property type="protein sequence ID" value="SMQ48163.1"/>
    <property type="molecule type" value="Genomic_DNA"/>
</dbReference>
<evidence type="ECO:0000256" key="1">
    <source>
        <dbReference type="ARBA" id="ARBA00022737"/>
    </source>
</evidence>
<organism evidence="6 7">
    <name type="scientific">Zymoseptoria tritici (strain ST99CH_3D7)</name>
    <dbReference type="NCBI Taxonomy" id="1276538"/>
    <lineage>
        <taxon>Eukaryota</taxon>
        <taxon>Fungi</taxon>
        <taxon>Dikarya</taxon>
        <taxon>Ascomycota</taxon>
        <taxon>Pezizomycotina</taxon>
        <taxon>Dothideomycetes</taxon>
        <taxon>Dothideomycetidae</taxon>
        <taxon>Mycosphaerellales</taxon>
        <taxon>Mycosphaerellaceae</taxon>
        <taxon>Zymoseptoria</taxon>
    </lineage>
</organism>
<dbReference type="PROSITE" id="PS50012">
    <property type="entry name" value="RCC1_3"/>
    <property type="match status" value="1"/>
</dbReference>
<keyword evidence="4" id="KW-0732">Signal</keyword>
<feature type="repeat" description="RCC1" evidence="2">
    <location>
        <begin position="82"/>
        <end position="153"/>
    </location>
</feature>
<evidence type="ECO:0000259" key="5">
    <source>
        <dbReference type="PROSITE" id="PS50181"/>
    </source>
</evidence>
<dbReference type="Gene3D" id="2.130.10.30">
    <property type="entry name" value="Regulator of chromosome condensation 1/beta-lactamase-inhibitor protein II"/>
    <property type="match status" value="2"/>
</dbReference>
<dbReference type="STRING" id="1276538.A0A1X7RL68"/>
<dbReference type="InterPro" id="IPR009091">
    <property type="entry name" value="RCC1/BLIP-II"/>
</dbReference>
<dbReference type="InterPro" id="IPR036047">
    <property type="entry name" value="F-box-like_dom_sf"/>
</dbReference>
<dbReference type="PROSITE" id="PS50181">
    <property type="entry name" value="FBOX"/>
    <property type="match status" value="1"/>
</dbReference>
<dbReference type="PANTHER" id="PTHR22870">
    <property type="entry name" value="REGULATOR OF CHROMOSOME CONDENSATION"/>
    <property type="match status" value="1"/>
</dbReference>
<feature type="domain" description="F-box" evidence="5">
    <location>
        <begin position="3"/>
        <end position="51"/>
    </location>
</feature>
<feature type="chain" id="PRO_5012462888" description="F-box domain-containing protein" evidence="4">
    <location>
        <begin position="24"/>
        <end position="761"/>
    </location>
</feature>
<evidence type="ECO:0000256" key="2">
    <source>
        <dbReference type="PROSITE-ProRule" id="PRU00235"/>
    </source>
</evidence>
<dbReference type="PANTHER" id="PTHR22870:SF155">
    <property type="entry name" value="E3 UBIQUITIN-PROTEIN LIGASE HERC1-RELATED"/>
    <property type="match status" value="1"/>
</dbReference>
<dbReference type="SUPFAM" id="SSF81383">
    <property type="entry name" value="F-box domain"/>
    <property type="match status" value="1"/>
</dbReference>
<dbReference type="AlphaFoldDB" id="A0A1X7RL68"/>
<evidence type="ECO:0000313" key="7">
    <source>
        <dbReference type="Proteomes" id="UP000215127"/>
    </source>
</evidence>
<dbReference type="InterPro" id="IPR001810">
    <property type="entry name" value="F-box_dom"/>
</dbReference>
<feature type="region of interest" description="Disordered" evidence="3">
    <location>
        <begin position="610"/>
        <end position="651"/>
    </location>
</feature>
<name>A0A1X7RL68_ZYMT9</name>
<dbReference type="Proteomes" id="UP000215127">
    <property type="component" value="Chromosome 2"/>
</dbReference>
<accession>A0A1X7RL68</accession>
<dbReference type="SUPFAM" id="SSF50985">
    <property type="entry name" value="RCC1/BLIP-II"/>
    <property type="match status" value="2"/>
</dbReference>
<keyword evidence="1" id="KW-0677">Repeat</keyword>
<dbReference type="InterPro" id="IPR051210">
    <property type="entry name" value="Ub_ligase/GEF_domain"/>
</dbReference>
<gene>
    <name evidence="6" type="ORF">ZT3D7_G3312</name>
</gene>
<protein>
    <recommendedName>
        <fullName evidence="5">F-box domain-containing protein</fullName>
    </recommendedName>
</protein>
<dbReference type="Pfam" id="PF12937">
    <property type="entry name" value="F-box-like"/>
    <property type="match status" value="1"/>
</dbReference>